<feature type="non-terminal residue" evidence="1">
    <location>
        <position position="102"/>
    </location>
</feature>
<dbReference type="Proteomes" id="UP001228049">
    <property type="component" value="Unassembled WGS sequence"/>
</dbReference>
<evidence type="ECO:0000313" key="1">
    <source>
        <dbReference type="EMBL" id="KAK1883172.1"/>
    </source>
</evidence>
<feature type="non-terminal residue" evidence="1">
    <location>
        <position position="1"/>
    </location>
</feature>
<keyword evidence="2" id="KW-1185">Reference proteome</keyword>
<comment type="caution">
    <text evidence="1">The sequence shown here is derived from an EMBL/GenBank/DDBJ whole genome shotgun (WGS) entry which is preliminary data.</text>
</comment>
<reference evidence="1" key="1">
    <citation type="submission" date="2023-04" db="EMBL/GenBank/DDBJ databases">
        <title>Chromosome-level genome of Chaenocephalus aceratus.</title>
        <authorList>
            <person name="Park H."/>
        </authorList>
    </citation>
    <scope>NUCLEOTIDE SEQUENCE</scope>
    <source>
        <strain evidence="1">DE</strain>
        <tissue evidence="1">Muscle</tissue>
    </source>
</reference>
<dbReference type="EMBL" id="JASDAP010000023">
    <property type="protein sequence ID" value="KAK1883172.1"/>
    <property type="molecule type" value="Genomic_DNA"/>
</dbReference>
<sequence>AGLRGGQLGSLHSDLRTSTHGECIDGSLVYLRISCIVKGKGANKAMAGISSVMIPTHGQADMTKPAAALTWWVSACGGSINKHYLSSRTSNRAGPPGGTRGE</sequence>
<proteinExistence type="predicted"/>
<organism evidence="1 2">
    <name type="scientific">Dissostichus eleginoides</name>
    <name type="common">Patagonian toothfish</name>
    <name type="synonym">Dissostichus amissus</name>
    <dbReference type="NCBI Taxonomy" id="100907"/>
    <lineage>
        <taxon>Eukaryota</taxon>
        <taxon>Metazoa</taxon>
        <taxon>Chordata</taxon>
        <taxon>Craniata</taxon>
        <taxon>Vertebrata</taxon>
        <taxon>Euteleostomi</taxon>
        <taxon>Actinopterygii</taxon>
        <taxon>Neopterygii</taxon>
        <taxon>Teleostei</taxon>
        <taxon>Neoteleostei</taxon>
        <taxon>Acanthomorphata</taxon>
        <taxon>Eupercaria</taxon>
        <taxon>Perciformes</taxon>
        <taxon>Notothenioidei</taxon>
        <taxon>Nototheniidae</taxon>
        <taxon>Dissostichus</taxon>
    </lineage>
</organism>
<accession>A0AAD9BHU0</accession>
<gene>
    <name evidence="1" type="ORF">KUDE01_023947</name>
</gene>
<name>A0AAD9BHU0_DISEL</name>
<protein>
    <submittedName>
        <fullName evidence="1">D-erythronate dehydrogenase</fullName>
    </submittedName>
</protein>
<dbReference type="AlphaFoldDB" id="A0AAD9BHU0"/>
<evidence type="ECO:0000313" key="2">
    <source>
        <dbReference type="Proteomes" id="UP001228049"/>
    </source>
</evidence>